<dbReference type="RefSeq" id="WP_044000284.1">
    <property type="nucleotide sequence ID" value="NZ_CP007143.1"/>
</dbReference>
<accession>W8EQ80</accession>
<keyword evidence="3" id="KW-1185">Reference proteome</keyword>
<dbReference type="OrthoDB" id="882917at2"/>
<feature type="chain" id="PRO_5004910897" description="DUF4252 domain-containing protein" evidence="1">
    <location>
        <begin position="20"/>
        <end position="213"/>
    </location>
</feature>
<dbReference type="Proteomes" id="UP000019423">
    <property type="component" value="Plasmid pHsw2"/>
</dbReference>
<evidence type="ECO:0000313" key="3">
    <source>
        <dbReference type="Proteomes" id="UP000019423"/>
    </source>
</evidence>
<sequence length="213" mass="23993">MKYLYPFGLVLFLSTTTQAQDWLTSEKPKFLTDTARFITATVDTVADAPALAGFSAEMDKRYGFRGLRFETPVAQVKGLKLVGSRDGISIYEKIAENKILGNARLKAIQYCFYKGQLANIYITATGSTNAQEVVKVLMEAYGIPYSPQSDDESDDESDLEEDRDYLWSGNTMTILLSVHAYEPDFTVLFSSMPMSDKQRRDKEMRVKQAAEKL</sequence>
<evidence type="ECO:0008006" key="4">
    <source>
        <dbReference type="Google" id="ProtNLM"/>
    </source>
</evidence>
<proteinExistence type="predicted"/>
<feature type="signal peptide" evidence="1">
    <location>
        <begin position="1"/>
        <end position="19"/>
    </location>
</feature>
<dbReference type="AlphaFoldDB" id="W8EQ80"/>
<evidence type="ECO:0000256" key="1">
    <source>
        <dbReference type="SAM" id="SignalP"/>
    </source>
</evidence>
<organism evidence="2 3">
    <name type="scientific">Hymenobacter swuensis DY53</name>
    <dbReference type="NCBI Taxonomy" id="1227739"/>
    <lineage>
        <taxon>Bacteria</taxon>
        <taxon>Pseudomonadati</taxon>
        <taxon>Bacteroidota</taxon>
        <taxon>Cytophagia</taxon>
        <taxon>Cytophagales</taxon>
        <taxon>Hymenobacteraceae</taxon>
        <taxon>Hymenobacter</taxon>
    </lineage>
</organism>
<dbReference type="EMBL" id="CP007143">
    <property type="protein sequence ID" value="AHJ95329.1"/>
    <property type="molecule type" value="Genomic_DNA"/>
</dbReference>
<protein>
    <recommendedName>
        <fullName evidence="4">DUF4252 domain-containing protein</fullName>
    </recommendedName>
</protein>
<dbReference type="KEGG" id="hsw:Hsw_PB0039"/>
<keyword evidence="1" id="KW-0732">Signal</keyword>
<evidence type="ECO:0000313" key="2">
    <source>
        <dbReference type="EMBL" id="AHJ95329.1"/>
    </source>
</evidence>
<keyword evidence="2" id="KW-0614">Plasmid</keyword>
<name>W8EQ80_9BACT</name>
<dbReference type="HOGENOM" id="CLU_1292932_0_0_10"/>
<geneLocation type="plasmid" evidence="2 3">
    <name>pHsw2</name>
</geneLocation>
<gene>
    <name evidence="2" type="ORF">Hsw_PB0039</name>
</gene>
<reference evidence="2 3" key="1">
    <citation type="submission" date="2014-01" db="EMBL/GenBank/DDBJ databases">
        <title>Complete sequence of plasmid2 of ionizing-radiation resistance bacterium Hymenobacter swuensis DY53.</title>
        <authorList>
            <person name="Jung J.-H."/>
            <person name="Jeong S.-W."/>
            <person name="Joe M.-H."/>
            <person name="Cho y.-j."/>
            <person name="Kim M.-K."/>
            <person name="Lim S.-Y."/>
        </authorList>
    </citation>
    <scope>NUCLEOTIDE SEQUENCE [LARGE SCALE GENOMIC DNA]</scope>
    <source>
        <strain evidence="2 3">DY53</strain>
        <plasmid evidence="2 3">pHsw2</plasmid>
    </source>
</reference>